<keyword evidence="3" id="KW-1185">Reference proteome</keyword>
<comment type="caution">
    <text evidence="2">The sequence shown here is derived from an EMBL/GenBank/DDBJ whole genome shotgun (WGS) entry which is preliminary data.</text>
</comment>
<gene>
    <name evidence="2" type="ORF">GCM10010345_62730</name>
</gene>
<feature type="region of interest" description="Disordered" evidence="1">
    <location>
        <begin position="1"/>
        <end position="36"/>
    </location>
</feature>
<evidence type="ECO:0000313" key="2">
    <source>
        <dbReference type="EMBL" id="GHA49705.1"/>
    </source>
</evidence>
<sequence length="79" mass="8404">MAPGRLDVPRDGPSQGVGARGPYGDAGSAEAQSAEPASVRILHHTAAAHAPFARYRRIFARAPHTCIEHQRPRPAGLRS</sequence>
<evidence type="ECO:0000256" key="1">
    <source>
        <dbReference type="SAM" id="MobiDB-lite"/>
    </source>
</evidence>
<evidence type="ECO:0000313" key="3">
    <source>
        <dbReference type="Proteomes" id="UP000653644"/>
    </source>
</evidence>
<name>A0ABQ3D0P2_9ACTN</name>
<protein>
    <submittedName>
        <fullName evidence="2">Uncharacterized protein</fullName>
    </submittedName>
</protein>
<dbReference type="Proteomes" id="UP000653644">
    <property type="component" value="Unassembled WGS sequence"/>
</dbReference>
<proteinExistence type="predicted"/>
<reference evidence="3" key="1">
    <citation type="journal article" date="2019" name="Int. J. Syst. Evol. Microbiol.">
        <title>The Global Catalogue of Microorganisms (GCM) 10K type strain sequencing project: providing services to taxonomists for standard genome sequencing and annotation.</title>
        <authorList>
            <consortium name="The Broad Institute Genomics Platform"/>
            <consortium name="The Broad Institute Genome Sequencing Center for Infectious Disease"/>
            <person name="Wu L."/>
            <person name="Ma J."/>
        </authorList>
    </citation>
    <scope>NUCLEOTIDE SEQUENCE [LARGE SCALE GENOMIC DNA]</scope>
    <source>
        <strain evidence="3">JCM 4733</strain>
    </source>
</reference>
<organism evidence="2 3">
    <name type="scientific">Streptomyces canarius</name>
    <dbReference type="NCBI Taxonomy" id="285453"/>
    <lineage>
        <taxon>Bacteria</taxon>
        <taxon>Bacillati</taxon>
        <taxon>Actinomycetota</taxon>
        <taxon>Actinomycetes</taxon>
        <taxon>Kitasatosporales</taxon>
        <taxon>Streptomycetaceae</taxon>
        <taxon>Streptomyces</taxon>
    </lineage>
</organism>
<accession>A0ABQ3D0P2</accession>
<dbReference type="EMBL" id="BMVN01000028">
    <property type="protein sequence ID" value="GHA49705.1"/>
    <property type="molecule type" value="Genomic_DNA"/>
</dbReference>